<dbReference type="RefSeq" id="WP_389359124.1">
    <property type="nucleotide sequence ID" value="NZ_JBIACK010000002.1"/>
</dbReference>
<name>A0ABW6K983_9BACI</name>
<protein>
    <submittedName>
        <fullName evidence="2">Uncharacterized protein</fullName>
    </submittedName>
</protein>
<proteinExistence type="predicted"/>
<gene>
    <name evidence="2" type="ORF">ACFYKX_06120</name>
</gene>
<evidence type="ECO:0000313" key="3">
    <source>
        <dbReference type="Proteomes" id="UP001601059"/>
    </source>
</evidence>
<organism evidence="2 3">
    <name type="scientific">Cytobacillus spartinae</name>
    <dbReference type="NCBI Taxonomy" id="3299023"/>
    <lineage>
        <taxon>Bacteria</taxon>
        <taxon>Bacillati</taxon>
        <taxon>Bacillota</taxon>
        <taxon>Bacilli</taxon>
        <taxon>Bacillales</taxon>
        <taxon>Bacillaceae</taxon>
        <taxon>Cytobacillus</taxon>
    </lineage>
</organism>
<keyword evidence="1" id="KW-0812">Transmembrane</keyword>
<evidence type="ECO:0000256" key="1">
    <source>
        <dbReference type="SAM" id="Phobius"/>
    </source>
</evidence>
<keyword evidence="1" id="KW-1133">Transmembrane helix</keyword>
<keyword evidence="3" id="KW-1185">Reference proteome</keyword>
<reference evidence="2 3" key="1">
    <citation type="submission" date="2024-08" db="EMBL/GenBank/DDBJ databases">
        <title>Two novel Cytobacillus novel species.</title>
        <authorList>
            <person name="Liu G."/>
        </authorList>
    </citation>
    <scope>NUCLEOTIDE SEQUENCE [LARGE SCALE GENOMIC DNA]</scope>
    <source>
        <strain evidence="2 3">FJAT-54145</strain>
    </source>
</reference>
<dbReference type="EMBL" id="JBIACK010000002">
    <property type="protein sequence ID" value="MFE8700177.1"/>
    <property type="molecule type" value="Genomic_DNA"/>
</dbReference>
<accession>A0ABW6K983</accession>
<keyword evidence="1" id="KW-0472">Membrane</keyword>
<feature type="transmembrane region" description="Helical" evidence="1">
    <location>
        <begin position="7"/>
        <end position="25"/>
    </location>
</feature>
<comment type="caution">
    <text evidence="2">The sequence shown here is derived from an EMBL/GenBank/DDBJ whole genome shotgun (WGS) entry which is preliminary data.</text>
</comment>
<sequence length="67" mass="7993">MDKLKQILLIIAILGQFLGIGLLFVNIKLAIIFYITYVLVLIIIFVLLVYERKKEKEEDDRNDYRNY</sequence>
<evidence type="ECO:0000313" key="2">
    <source>
        <dbReference type="EMBL" id="MFE8700177.1"/>
    </source>
</evidence>
<dbReference type="Proteomes" id="UP001601059">
    <property type="component" value="Unassembled WGS sequence"/>
</dbReference>
<feature type="transmembrane region" description="Helical" evidence="1">
    <location>
        <begin position="31"/>
        <end position="50"/>
    </location>
</feature>